<accession>A0AAV4IKM9</accession>
<reference evidence="2 3" key="1">
    <citation type="journal article" date="2021" name="Elife">
        <title>Chloroplast acquisition without the gene transfer in kleptoplastic sea slugs, Plakobranchus ocellatus.</title>
        <authorList>
            <person name="Maeda T."/>
            <person name="Takahashi S."/>
            <person name="Yoshida T."/>
            <person name="Shimamura S."/>
            <person name="Takaki Y."/>
            <person name="Nagai Y."/>
            <person name="Toyoda A."/>
            <person name="Suzuki Y."/>
            <person name="Arimoto A."/>
            <person name="Ishii H."/>
            <person name="Satoh N."/>
            <person name="Nishiyama T."/>
            <person name="Hasebe M."/>
            <person name="Maruyama T."/>
            <person name="Minagawa J."/>
            <person name="Obokata J."/>
            <person name="Shigenobu S."/>
        </authorList>
    </citation>
    <scope>NUCLEOTIDE SEQUENCE [LARGE SCALE GENOMIC DNA]</scope>
</reference>
<proteinExistence type="predicted"/>
<name>A0AAV4IKM9_9GAST</name>
<gene>
    <name evidence="2" type="ORF">ElyMa_006646200</name>
</gene>
<evidence type="ECO:0000313" key="2">
    <source>
        <dbReference type="EMBL" id="GFS10420.1"/>
    </source>
</evidence>
<dbReference type="AlphaFoldDB" id="A0AAV4IKM9"/>
<dbReference type="EMBL" id="BMAT01013331">
    <property type="protein sequence ID" value="GFS10420.1"/>
    <property type="molecule type" value="Genomic_DNA"/>
</dbReference>
<keyword evidence="3" id="KW-1185">Reference proteome</keyword>
<dbReference type="Proteomes" id="UP000762676">
    <property type="component" value="Unassembled WGS sequence"/>
</dbReference>
<feature type="compositionally biased region" description="Basic and acidic residues" evidence="1">
    <location>
        <begin position="1"/>
        <end position="10"/>
    </location>
</feature>
<evidence type="ECO:0000256" key="1">
    <source>
        <dbReference type="SAM" id="MobiDB-lite"/>
    </source>
</evidence>
<evidence type="ECO:0000313" key="3">
    <source>
        <dbReference type="Proteomes" id="UP000762676"/>
    </source>
</evidence>
<organism evidence="2 3">
    <name type="scientific">Elysia marginata</name>
    <dbReference type="NCBI Taxonomy" id="1093978"/>
    <lineage>
        <taxon>Eukaryota</taxon>
        <taxon>Metazoa</taxon>
        <taxon>Spiralia</taxon>
        <taxon>Lophotrochozoa</taxon>
        <taxon>Mollusca</taxon>
        <taxon>Gastropoda</taxon>
        <taxon>Heterobranchia</taxon>
        <taxon>Euthyneura</taxon>
        <taxon>Panpulmonata</taxon>
        <taxon>Sacoglossa</taxon>
        <taxon>Placobranchoidea</taxon>
        <taxon>Plakobranchidae</taxon>
        <taxon>Elysia</taxon>
    </lineage>
</organism>
<comment type="caution">
    <text evidence="2">The sequence shown here is derived from an EMBL/GenBank/DDBJ whole genome shotgun (WGS) entry which is preliminary data.</text>
</comment>
<protein>
    <submittedName>
        <fullName evidence="2">Uncharacterized protein</fullName>
    </submittedName>
</protein>
<feature type="region of interest" description="Disordered" evidence="1">
    <location>
        <begin position="1"/>
        <end position="38"/>
    </location>
</feature>
<sequence length="135" mass="14798">MDKNTDEKERHRGSKGFQSRARGSVTEKAPNFGPTAASVPDAAIDSLASPKLHPPWPLCLLSLLSNTYARLPSSSTMDRLSGCVLQQEHLQPSPVAHCTTDTALTLSVLLRGLFTLQQVDEVQYTKEHMRAVQTL</sequence>